<feature type="region of interest" description="Disordered" evidence="8">
    <location>
        <begin position="493"/>
        <end position="525"/>
    </location>
</feature>
<feature type="domain" description="RNA-binding Nab2-type zinc finger" evidence="10">
    <location>
        <begin position="278"/>
        <end position="306"/>
    </location>
</feature>
<reference evidence="12" key="1">
    <citation type="submission" date="2020-10" db="EMBL/GenBank/DDBJ databases">
        <authorList>
            <person name="Palmer J.M."/>
        </authorList>
    </citation>
    <scope>NUCLEOTIDE SEQUENCE</scope>
    <source>
        <strain evidence="12">UCD 2041</strain>
    </source>
</reference>
<keyword evidence="6" id="KW-0862">Zinc</keyword>
<dbReference type="FunFam" id="4.10.1000.40:FF:000003">
    <property type="entry name" value="Nuclear polyadenylated RNA-binding protein NAB2"/>
    <property type="match status" value="1"/>
</dbReference>
<dbReference type="GO" id="GO:0043488">
    <property type="term" value="P:regulation of mRNA stability"/>
    <property type="evidence" value="ECO:0007669"/>
    <property type="project" value="InterPro"/>
</dbReference>
<evidence type="ECO:0000313" key="12">
    <source>
        <dbReference type="EMBL" id="QOU23004.1"/>
    </source>
</evidence>
<dbReference type="AlphaFoldDB" id="A0A871REM0"/>
<evidence type="ECO:0000256" key="3">
    <source>
        <dbReference type="ARBA" id="ARBA00022723"/>
    </source>
</evidence>
<feature type="region of interest" description="Disordered" evidence="8">
    <location>
        <begin position="110"/>
        <end position="138"/>
    </location>
</feature>
<feature type="region of interest" description="Disordered" evidence="8">
    <location>
        <begin position="392"/>
        <end position="413"/>
    </location>
</feature>
<keyword evidence="5" id="KW-0863">Zinc-finger</keyword>
<evidence type="ECO:0000256" key="7">
    <source>
        <dbReference type="ARBA" id="ARBA00023242"/>
    </source>
</evidence>
<dbReference type="Gene3D" id="4.10.1000.40">
    <property type="match status" value="3"/>
</dbReference>
<dbReference type="PANTHER" id="PTHR14738">
    <property type="entry name" value="ZINC FINGER CCCH DOMAIN-CONTAINING PROTEIN 14"/>
    <property type="match status" value="1"/>
</dbReference>
<dbReference type="InterPro" id="IPR043094">
    <property type="entry name" value="Nab2/ZC3H14_N_sf"/>
</dbReference>
<evidence type="ECO:0000313" key="13">
    <source>
        <dbReference type="Proteomes" id="UP000663131"/>
    </source>
</evidence>
<comment type="similarity">
    <text evidence="2">Belongs to the ZC3H14 family.</text>
</comment>
<feature type="domain" description="Nuclear abundant poly(A) RNA-binding protein Nab2 N-terminal" evidence="9">
    <location>
        <begin position="11"/>
        <end position="73"/>
    </location>
</feature>
<proteinExistence type="inferred from homology"/>
<reference evidence="12" key="2">
    <citation type="journal article" name="BMC Genomics">
        <title>New genome assemblies reveal patterns of domestication and adaptation across Brettanomyces (Dekkera) species.</title>
        <authorList>
            <person name="Roach M.J."/>
            <person name="Borneman A.R."/>
        </authorList>
    </citation>
    <scope>NUCLEOTIDE SEQUENCE</scope>
    <source>
        <strain evidence="12">UCD 2041</strain>
    </source>
</reference>
<dbReference type="OrthoDB" id="438553at2759"/>
<dbReference type="GO" id="GO:0008143">
    <property type="term" value="F:poly(A) binding"/>
    <property type="evidence" value="ECO:0007669"/>
    <property type="project" value="InterPro"/>
</dbReference>
<dbReference type="SUPFAM" id="SSF81995">
    <property type="entry name" value="beta-sandwich domain of Sec23/24"/>
    <property type="match status" value="1"/>
</dbReference>
<evidence type="ECO:0000256" key="1">
    <source>
        <dbReference type="ARBA" id="ARBA00004123"/>
    </source>
</evidence>
<evidence type="ECO:0000256" key="4">
    <source>
        <dbReference type="ARBA" id="ARBA00022737"/>
    </source>
</evidence>
<dbReference type="Gene3D" id="1.10.340.40">
    <property type="entry name" value="Nuclear abundant poly(A) RNA-bind protein 2, N-terminal domain"/>
    <property type="match status" value="1"/>
</dbReference>
<evidence type="ECO:0000259" key="10">
    <source>
        <dbReference type="Pfam" id="PF21457"/>
    </source>
</evidence>
<organism evidence="12 13">
    <name type="scientific">Dekkera bruxellensis</name>
    <name type="common">Brettanomyces custersii</name>
    <dbReference type="NCBI Taxonomy" id="5007"/>
    <lineage>
        <taxon>Eukaryota</taxon>
        <taxon>Fungi</taxon>
        <taxon>Dikarya</taxon>
        <taxon>Ascomycota</taxon>
        <taxon>Saccharomycotina</taxon>
        <taxon>Pichiomycetes</taxon>
        <taxon>Pichiales</taxon>
        <taxon>Pichiaceae</taxon>
        <taxon>Brettanomyces</taxon>
    </lineage>
</organism>
<feature type="domain" description="Nab2 type CCCH zinc finger 4" evidence="11">
    <location>
        <begin position="367"/>
        <end position="395"/>
    </location>
</feature>
<evidence type="ECO:0000259" key="9">
    <source>
        <dbReference type="Pfam" id="PF11517"/>
    </source>
</evidence>
<dbReference type="InterPro" id="IPR048410">
    <property type="entry name" value="Znf-CCCH_2-like_3"/>
</dbReference>
<dbReference type="Pfam" id="PF11517">
    <property type="entry name" value="Nab2"/>
    <property type="match status" value="1"/>
</dbReference>
<accession>A0A871REM0</accession>
<sequence>MNFDPESPFGQQLNAQVTEKLRSMNLTDDPSYVAEFLLVLISNNRTAEEIMTEFNSLFGNAININFVNEVLDEVKHYQQGAEQGFNGQQQTHQQQQEAQQQQAQQQQQQAQQQQAPQQHQQSSIQQQTTIAPQAQSQPEFLPQQPAAPIKSAFTQSAFQNHGVDQTVNKANGTQQVHFDDSGSTAMEGIVHGSIPTGPHITSAFGKGSTVHRGVSKGGNTKNKKSFALRNQRNFHQLMEKSLENGSQSMQFVPRKPIGRCKKFPHCHDRNCRYAHPAKICFAYPNCPNPPGTCNYLHPGEDDALMAELEKTRQERRAHKFERSNNIVKQVSKQVEQHLLQKTNGITLCKFGAVCQREMCPFGHPTPANKDAKVLTLEWCPANKNCIDPSCTKAHSSPNYKPPEGGDSMQEGSQRSLEQCKFGRHCKNPRCLKRHATTNVLCRDGADCKRIDCYFQHPIDEPCKFGANCKNANCPFQHPEDRNLNGGRNMVWVKDQNGNGDGQNTDQRQFAVPDDQVMEQAPPQQV</sequence>
<evidence type="ECO:0008006" key="14">
    <source>
        <dbReference type="Google" id="ProtNLM"/>
    </source>
</evidence>
<evidence type="ECO:0000256" key="5">
    <source>
        <dbReference type="ARBA" id="ARBA00022771"/>
    </source>
</evidence>
<dbReference type="EMBL" id="CP063137">
    <property type="protein sequence ID" value="QOU23004.1"/>
    <property type="molecule type" value="Genomic_DNA"/>
</dbReference>
<gene>
    <name evidence="12" type="ORF">BRETT_003194</name>
</gene>
<name>A0A871REM0_DEKBR</name>
<dbReference type="Proteomes" id="UP000663131">
    <property type="component" value="Chromosome 9"/>
</dbReference>
<protein>
    <recommendedName>
        <fullName evidence="14">Nuclear abundant poly(A) RNA-binding protein Nab2 N-terminal domain-containing protein</fullName>
    </recommendedName>
</protein>
<dbReference type="InterPro" id="IPR021083">
    <property type="entry name" value="Nab2_N"/>
</dbReference>
<evidence type="ECO:0000256" key="8">
    <source>
        <dbReference type="SAM" id="MobiDB-lite"/>
    </source>
</evidence>
<dbReference type="GeneID" id="64575118"/>
<evidence type="ECO:0000259" key="11">
    <source>
        <dbReference type="Pfam" id="PF21803"/>
    </source>
</evidence>
<dbReference type="PANTHER" id="PTHR14738:SF29">
    <property type="entry name" value="ZINC FINGER CCCH DOMAIN-CONTAINING PROTEIN 14"/>
    <property type="match status" value="1"/>
</dbReference>
<keyword evidence="3" id="KW-0479">Metal-binding</keyword>
<dbReference type="GO" id="GO:0005634">
    <property type="term" value="C:nucleus"/>
    <property type="evidence" value="ECO:0007669"/>
    <property type="project" value="UniProtKB-SubCell"/>
</dbReference>
<evidence type="ECO:0000256" key="2">
    <source>
        <dbReference type="ARBA" id="ARBA00008423"/>
    </source>
</evidence>
<keyword evidence="7" id="KW-0539">Nucleus</keyword>
<dbReference type="RefSeq" id="XP_041139497.1">
    <property type="nucleotide sequence ID" value="XM_041281706.1"/>
</dbReference>
<dbReference type="Pfam" id="PF21803">
    <property type="entry name" value="Nab2-zf4"/>
    <property type="match status" value="1"/>
</dbReference>
<comment type="subcellular location">
    <subcellularLocation>
        <location evidence="1">Nucleus</location>
    </subcellularLocation>
</comment>
<feature type="compositionally biased region" description="Polar residues" evidence="8">
    <location>
        <begin position="495"/>
        <end position="507"/>
    </location>
</feature>
<dbReference type="GO" id="GO:0008270">
    <property type="term" value="F:zinc ion binding"/>
    <property type="evidence" value="ECO:0007669"/>
    <property type="project" value="UniProtKB-KW"/>
</dbReference>
<dbReference type="InterPro" id="IPR049017">
    <property type="entry name" value="Nab2_Znf4"/>
</dbReference>
<dbReference type="KEGG" id="bbrx:BRETT_003194"/>
<evidence type="ECO:0000256" key="6">
    <source>
        <dbReference type="ARBA" id="ARBA00022833"/>
    </source>
</evidence>
<dbReference type="Pfam" id="PF21457">
    <property type="entry name" value="zf-CCCH_2-like_3"/>
    <property type="match status" value="1"/>
</dbReference>
<dbReference type="GO" id="GO:0005737">
    <property type="term" value="C:cytoplasm"/>
    <property type="evidence" value="ECO:0007669"/>
    <property type="project" value="TreeGrafter"/>
</dbReference>
<keyword evidence="4" id="KW-0677">Repeat</keyword>
<dbReference type="InterPro" id="IPR040366">
    <property type="entry name" value="Nab2/ZC3H14"/>
</dbReference>
<dbReference type="Pfam" id="PF14608">
    <property type="entry name" value="zf-CCCH_2"/>
    <property type="match status" value="4"/>
</dbReference>